<reference evidence="2 3" key="1">
    <citation type="journal article" date="2015" name="Nature">
        <title>rRNA introns, odd ribosomes, and small enigmatic genomes across a large radiation of phyla.</title>
        <authorList>
            <person name="Brown C.T."/>
            <person name="Hug L.A."/>
            <person name="Thomas B.C."/>
            <person name="Sharon I."/>
            <person name="Castelle C.J."/>
            <person name="Singh A."/>
            <person name="Wilkins M.J."/>
            <person name="Williams K.H."/>
            <person name="Banfield J.F."/>
        </authorList>
    </citation>
    <scope>NUCLEOTIDE SEQUENCE [LARGE SCALE GENOMIC DNA]</scope>
</reference>
<dbReference type="GO" id="GO:0031419">
    <property type="term" value="F:cobalamin binding"/>
    <property type="evidence" value="ECO:0007669"/>
    <property type="project" value="InterPro"/>
</dbReference>
<protein>
    <submittedName>
        <fullName evidence="2">Radical SAM domain protein</fullName>
    </submittedName>
</protein>
<proteinExistence type="predicted"/>
<dbReference type="Gene3D" id="3.40.50.280">
    <property type="entry name" value="Cobalamin-binding domain"/>
    <property type="match status" value="1"/>
</dbReference>
<evidence type="ECO:0000313" key="3">
    <source>
        <dbReference type="Proteomes" id="UP000033946"/>
    </source>
</evidence>
<evidence type="ECO:0000313" key="2">
    <source>
        <dbReference type="EMBL" id="KKU49349.1"/>
    </source>
</evidence>
<feature type="domain" description="B12-binding" evidence="1">
    <location>
        <begin position="30"/>
        <end position="163"/>
    </location>
</feature>
<dbReference type="EMBL" id="LCNE01000003">
    <property type="protein sequence ID" value="KKU49349.1"/>
    <property type="molecule type" value="Genomic_DNA"/>
</dbReference>
<organism evidence="2 3">
    <name type="scientific">candidate division WWE3 bacterium GW2011_GWA2_46_9</name>
    <dbReference type="NCBI Taxonomy" id="1619111"/>
    <lineage>
        <taxon>Bacteria</taxon>
        <taxon>Katanobacteria</taxon>
    </lineage>
</organism>
<dbReference type="Proteomes" id="UP000033946">
    <property type="component" value="Unassembled WGS sequence"/>
</dbReference>
<comment type="caution">
    <text evidence="2">The sequence shown here is derived from an EMBL/GenBank/DDBJ whole genome shotgun (WGS) entry which is preliminary data.</text>
</comment>
<feature type="non-terminal residue" evidence="2">
    <location>
        <position position="250"/>
    </location>
</feature>
<dbReference type="PROSITE" id="PS51332">
    <property type="entry name" value="B12_BINDING"/>
    <property type="match status" value="1"/>
</dbReference>
<dbReference type="AlphaFoldDB" id="A0A0G1QWU7"/>
<name>A0A0G1QWU7_UNCKA</name>
<dbReference type="GO" id="GO:0046872">
    <property type="term" value="F:metal ion binding"/>
    <property type="evidence" value="ECO:0007669"/>
    <property type="project" value="InterPro"/>
</dbReference>
<accession>A0A0G1QWU7</accession>
<evidence type="ECO:0000259" key="1">
    <source>
        <dbReference type="PROSITE" id="PS51332"/>
    </source>
</evidence>
<dbReference type="InterPro" id="IPR006158">
    <property type="entry name" value="Cobalamin-bd"/>
</dbReference>
<gene>
    <name evidence="2" type="ORF">UX69_C0003G0001</name>
</gene>
<sequence>MPVGFSKKFKIAVGYPPIETDKGVPLLSQNRQFQFFNAKTYIYPMVPAYAASLARQRGYDVVWFDGIAEEWSYARWIAKLAEEKPDMLMVETKSPVIKQHWAVINDLKEKFPNMLLVWVGDHVTYVPKEIMENSKLDYAITGGDYDFMLSDLADSITKGVTLVGGIWGRKGDNRVKLSEFVKYEKSDITGEIDAYWVSGPLKQTHNLDELPFVARDLTRWELYAYANGNYKYTPATYMYSGKDCWWNRCT</sequence>